<evidence type="ECO:0000313" key="2">
    <source>
        <dbReference type="Proteomes" id="UP000824782"/>
    </source>
</evidence>
<reference evidence="1" key="1">
    <citation type="thesis" date="2020" institute="ProQuest LLC" country="789 East Eisenhower Parkway, Ann Arbor, MI, USA">
        <title>Comparative Genomics and Chromosome Evolution.</title>
        <authorList>
            <person name="Mudd A.B."/>
        </authorList>
    </citation>
    <scope>NUCLEOTIDE SEQUENCE</scope>
    <source>
        <strain evidence="1">237g6f4</strain>
        <tissue evidence="1">Blood</tissue>
    </source>
</reference>
<dbReference type="EMBL" id="WNYA01000920">
    <property type="protein sequence ID" value="KAG8546861.1"/>
    <property type="molecule type" value="Genomic_DNA"/>
</dbReference>
<evidence type="ECO:0000313" key="1">
    <source>
        <dbReference type="EMBL" id="KAG8546861.1"/>
    </source>
</evidence>
<accession>A0AAV6ZJX7</accession>
<dbReference type="AlphaFoldDB" id="A0AAV6ZJX7"/>
<name>A0AAV6ZJX7_ENGPU</name>
<dbReference type="Proteomes" id="UP000824782">
    <property type="component" value="Unassembled WGS sequence"/>
</dbReference>
<keyword evidence="2" id="KW-1185">Reference proteome</keyword>
<protein>
    <submittedName>
        <fullName evidence="1">Uncharacterized protein</fullName>
    </submittedName>
</protein>
<proteinExistence type="predicted"/>
<gene>
    <name evidence="1" type="ORF">GDO81_029702</name>
</gene>
<comment type="caution">
    <text evidence="1">The sequence shown here is derived from an EMBL/GenBank/DDBJ whole genome shotgun (WGS) entry which is preliminary data.</text>
</comment>
<sequence>MQLSCRMMAELRVSGQPEAVQVPFCGDSWEQRMNGRKHLALWDLVGRGEEPSRQTGEKRDEVQSVRWRSYNKRNLCKAHTV</sequence>
<organism evidence="1 2">
    <name type="scientific">Engystomops pustulosus</name>
    <name type="common">Tungara frog</name>
    <name type="synonym">Physalaemus pustulosus</name>
    <dbReference type="NCBI Taxonomy" id="76066"/>
    <lineage>
        <taxon>Eukaryota</taxon>
        <taxon>Metazoa</taxon>
        <taxon>Chordata</taxon>
        <taxon>Craniata</taxon>
        <taxon>Vertebrata</taxon>
        <taxon>Euteleostomi</taxon>
        <taxon>Amphibia</taxon>
        <taxon>Batrachia</taxon>
        <taxon>Anura</taxon>
        <taxon>Neobatrachia</taxon>
        <taxon>Hyloidea</taxon>
        <taxon>Leptodactylidae</taxon>
        <taxon>Leiuperinae</taxon>
        <taxon>Engystomops</taxon>
    </lineage>
</organism>